<dbReference type="CDD" id="cd04182">
    <property type="entry name" value="GT_2_like_f"/>
    <property type="match status" value="1"/>
</dbReference>
<dbReference type="Gene3D" id="3.90.550.10">
    <property type="entry name" value="Spore Coat Polysaccharide Biosynthesis Protein SpsA, Chain A"/>
    <property type="match status" value="1"/>
</dbReference>
<dbReference type="GO" id="GO:0016779">
    <property type="term" value="F:nucleotidyltransferase activity"/>
    <property type="evidence" value="ECO:0007669"/>
    <property type="project" value="UniProtKB-ARBA"/>
</dbReference>
<dbReference type="PANTHER" id="PTHR43777:SF1">
    <property type="entry name" value="MOLYBDENUM COFACTOR CYTIDYLYLTRANSFERASE"/>
    <property type="match status" value="1"/>
</dbReference>
<name>A0A9D1EM17_9FIRM</name>
<comment type="caution">
    <text evidence="2">The sequence shown here is derived from an EMBL/GenBank/DDBJ whole genome shotgun (WGS) entry which is preliminary data.</text>
</comment>
<feature type="domain" description="MobA-like NTP transferase" evidence="1">
    <location>
        <begin position="6"/>
        <end position="185"/>
    </location>
</feature>
<dbReference type="AlphaFoldDB" id="A0A9D1EM17"/>
<reference evidence="2" key="2">
    <citation type="journal article" date="2021" name="PeerJ">
        <title>Extensive microbial diversity within the chicken gut microbiome revealed by metagenomics and culture.</title>
        <authorList>
            <person name="Gilroy R."/>
            <person name="Ravi A."/>
            <person name="Getino M."/>
            <person name="Pursley I."/>
            <person name="Horton D.L."/>
            <person name="Alikhan N.F."/>
            <person name="Baker D."/>
            <person name="Gharbi K."/>
            <person name="Hall N."/>
            <person name="Watson M."/>
            <person name="Adriaenssens E.M."/>
            <person name="Foster-Nyarko E."/>
            <person name="Jarju S."/>
            <person name="Secka A."/>
            <person name="Antonio M."/>
            <person name="Oren A."/>
            <person name="Chaudhuri R.R."/>
            <person name="La Ragione R."/>
            <person name="Hildebrand F."/>
            <person name="Pallen M.J."/>
        </authorList>
    </citation>
    <scope>NUCLEOTIDE SEQUENCE</scope>
    <source>
        <strain evidence="2">ChiSxjej1B13-7041</strain>
    </source>
</reference>
<proteinExistence type="predicted"/>
<accession>A0A9D1EM17</accession>
<dbReference type="InterPro" id="IPR025877">
    <property type="entry name" value="MobA-like_NTP_Trfase"/>
</dbReference>
<gene>
    <name evidence="2" type="ORF">IAB98_12975</name>
</gene>
<dbReference type="SUPFAM" id="SSF53448">
    <property type="entry name" value="Nucleotide-diphospho-sugar transferases"/>
    <property type="match status" value="1"/>
</dbReference>
<dbReference type="PANTHER" id="PTHR43777">
    <property type="entry name" value="MOLYBDENUM COFACTOR CYTIDYLYLTRANSFERASE"/>
    <property type="match status" value="1"/>
</dbReference>
<reference evidence="2" key="1">
    <citation type="submission" date="2020-10" db="EMBL/GenBank/DDBJ databases">
        <authorList>
            <person name="Gilroy R."/>
        </authorList>
    </citation>
    <scope>NUCLEOTIDE SEQUENCE</scope>
    <source>
        <strain evidence="2">ChiSxjej1B13-7041</strain>
    </source>
</reference>
<dbReference type="Proteomes" id="UP000886841">
    <property type="component" value="Unassembled WGS sequence"/>
</dbReference>
<evidence type="ECO:0000313" key="2">
    <source>
        <dbReference type="EMBL" id="HIR94321.1"/>
    </source>
</evidence>
<dbReference type="Pfam" id="PF12804">
    <property type="entry name" value="NTP_transf_3"/>
    <property type="match status" value="1"/>
</dbReference>
<dbReference type="InterPro" id="IPR029044">
    <property type="entry name" value="Nucleotide-diphossugar_trans"/>
</dbReference>
<dbReference type="EMBL" id="DVHU01000115">
    <property type="protein sequence ID" value="HIR94321.1"/>
    <property type="molecule type" value="Genomic_DNA"/>
</dbReference>
<evidence type="ECO:0000313" key="3">
    <source>
        <dbReference type="Proteomes" id="UP000886841"/>
    </source>
</evidence>
<evidence type="ECO:0000259" key="1">
    <source>
        <dbReference type="Pfam" id="PF12804"/>
    </source>
</evidence>
<organism evidence="2 3">
    <name type="scientific">Candidatus Egerieimonas intestinavium</name>
    <dbReference type="NCBI Taxonomy" id="2840777"/>
    <lineage>
        <taxon>Bacteria</taxon>
        <taxon>Bacillati</taxon>
        <taxon>Bacillota</taxon>
        <taxon>Clostridia</taxon>
        <taxon>Lachnospirales</taxon>
        <taxon>Lachnospiraceae</taxon>
        <taxon>Lachnospiraceae incertae sedis</taxon>
        <taxon>Candidatus Egerieimonas</taxon>
    </lineage>
</organism>
<sequence length="210" mass="23527">MKLPVIYMAAGNGRRFASRARELGEGQENKLLFSYRGKPLYRHVLERLAQLKSLGEDIEIYLVSQYPGLLEESRELPVIPVYSPESPRGASYSVRAGLTAAGFSPEREILRSPEPGCAFFAADQPELSLATIRRFFASIRENPGGLIAVGWGEEMGNPCYFGARYLPELFALTGDRGGKAVLRRYREECRILQAQGEWELKDVDVPPEEK</sequence>
<protein>
    <submittedName>
        <fullName evidence="2">Nucleotidyltransferase family protein</fullName>
    </submittedName>
</protein>